<name>A0ABQ6INA7_9MICO</name>
<evidence type="ECO:0008006" key="3">
    <source>
        <dbReference type="Google" id="ProtNLM"/>
    </source>
</evidence>
<dbReference type="EMBL" id="BSUO01000001">
    <property type="protein sequence ID" value="GMA38581.1"/>
    <property type="molecule type" value="Genomic_DNA"/>
</dbReference>
<comment type="caution">
    <text evidence="1">The sequence shown here is derived from an EMBL/GenBank/DDBJ whole genome shotgun (WGS) entry which is preliminary data.</text>
</comment>
<sequence>MTRDFTDIDRLAEAYTDDLLALSPLTAINLGMTVDERPIDDLSPDGLAERSALRRSTLVALGSMTPVDAVDEVTVDAMRERLGVEEAMYESGLQAMSLDVIESPLQELRDTVDLMPTETEEDWVAIGRYFAAIPQALREWHASLMSAAATGMVTTRRQIEGCLRQIDDLTGPDGTFARMSVVGATRVDGPAAELVSGGAAAATEGYQETKQRLITELLPLAAEVDGCGRDLYPIWSRNFLGTDIDIDETYAWGQDELARILAEMREVAGRIRPGASIQQVFEHLDADPRYLIEGTDALREWMQGKADAAIAELAGSHFDIPEPVRRIECRIAPSTTGGIYYTGPSADFTRPGRMWWSVPKGVTRFGTWRELTTVYHEGVPGHHLQIGQTAARADLLNRWRRHLCWVSGHGEGWALYAERLMAEVGYLDDDADRLGMLDGQALRAARVVVDLGVHCGLEAPAEVGGGTWDYDKAWAFLRSNVSIKENTLRFELDRYLGWPGQAPSYKIGERLWLQLRDDVARAQGDAFSLRDFHRRALDLGSVGLDTLRRALDAR</sequence>
<gene>
    <name evidence="1" type="ORF">GCM10025883_06260</name>
</gene>
<keyword evidence="2" id="KW-1185">Reference proteome</keyword>
<evidence type="ECO:0000313" key="1">
    <source>
        <dbReference type="EMBL" id="GMA38581.1"/>
    </source>
</evidence>
<dbReference type="PANTHER" id="PTHR33361:SF2">
    <property type="entry name" value="DUF885 DOMAIN-CONTAINING PROTEIN"/>
    <property type="match status" value="1"/>
</dbReference>
<dbReference type="Pfam" id="PF05960">
    <property type="entry name" value="DUF885"/>
    <property type="match status" value="1"/>
</dbReference>
<dbReference type="PANTHER" id="PTHR33361">
    <property type="entry name" value="GLR0591 PROTEIN"/>
    <property type="match status" value="1"/>
</dbReference>
<dbReference type="InterPro" id="IPR010281">
    <property type="entry name" value="DUF885"/>
</dbReference>
<proteinExistence type="predicted"/>
<reference evidence="2" key="1">
    <citation type="journal article" date="2019" name="Int. J. Syst. Evol. Microbiol.">
        <title>The Global Catalogue of Microorganisms (GCM) 10K type strain sequencing project: providing services to taxonomists for standard genome sequencing and annotation.</title>
        <authorList>
            <consortium name="The Broad Institute Genomics Platform"/>
            <consortium name="The Broad Institute Genome Sequencing Center for Infectious Disease"/>
            <person name="Wu L."/>
            <person name="Ma J."/>
        </authorList>
    </citation>
    <scope>NUCLEOTIDE SEQUENCE [LARGE SCALE GENOMIC DNA]</scope>
    <source>
        <strain evidence="2">NBRC 113072</strain>
    </source>
</reference>
<protein>
    <recommendedName>
        <fullName evidence="3">DUF885 domain-containing protein</fullName>
    </recommendedName>
</protein>
<evidence type="ECO:0000313" key="2">
    <source>
        <dbReference type="Proteomes" id="UP001157126"/>
    </source>
</evidence>
<dbReference type="Proteomes" id="UP001157126">
    <property type="component" value="Unassembled WGS sequence"/>
</dbReference>
<accession>A0ABQ6INA7</accession>
<organism evidence="1 2">
    <name type="scientific">Mobilicoccus caccae</name>
    <dbReference type="NCBI Taxonomy" id="1859295"/>
    <lineage>
        <taxon>Bacteria</taxon>
        <taxon>Bacillati</taxon>
        <taxon>Actinomycetota</taxon>
        <taxon>Actinomycetes</taxon>
        <taxon>Micrococcales</taxon>
        <taxon>Dermatophilaceae</taxon>
        <taxon>Mobilicoccus</taxon>
    </lineage>
</organism>
<dbReference type="RefSeq" id="WP_284302641.1">
    <property type="nucleotide sequence ID" value="NZ_BSUO01000001.1"/>
</dbReference>